<sequence length="128" mass="14053">MVLLALFDGLKQSLGLNPIYIPAATGPKITGALMCECSLEGVLSVSAKSLLQISTYKPFKTVSSFSCPLLLVALEDDILYLLKGREFVAAAIPTSKCELHTISQSEHFDVYPPNKDYERSVDVQIRFL</sequence>
<proteinExistence type="predicted"/>
<dbReference type="GO" id="GO:0016787">
    <property type="term" value="F:hydrolase activity"/>
    <property type="evidence" value="ECO:0007669"/>
    <property type="project" value="UniProtKB-KW"/>
</dbReference>
<dbReference type="EMBL" id="LATX01002412">
    <property type="protein sequence ID" value="KTB29746.1"/>
    <property type="molecule type" value="Genomic_DNA"/>
</dbReference>
<comment type="caution">
    <text evidence="1">The sequence shown here is derived from an EMBL/GenBank/DDBJ whole genome shotgun (WGS) entry which is preliminary data.</text>
</comment>
<gene>
    <name evidence="1" type="ORF">WG66_17625</name>
</gene>
<organism evidence="1 2">
    <name type="scientific">Moniliophthora roreri</name>
    <name type="common">Frosty pod rot fungus</name>
    <name type="synonym">Monilia roreri</name>
    <dbReference type="NCBI Taxonomy" id="221103"/>
    <lineage>
        <taxon>Eukaryota</taxon>
        <taxon>Fungi</taxon>
        <taxon>Dikarya</taxon>
        <taxon>Basidiomycota</taxon>
        <taxon>Agaricomycotina</taxon>
        <taxon>Agaricomycetes</taxon>
        <taxon>Agaricomycetidae</taxon>
        <taxon>Agaricales</taxon>
        <taxon>Marasmiineae</taxon>
        <taxon>Marasmiaceae</taxon>
        <taxon>Moniliophthora</taxon>
    </lineage>
</organism>
<protein>
    <submittedName>
        <fullName evidence="1">Putative alpha/beta-hydrolase</fullName>
    </submittedName>
</protein>
<evidence type="ECO:0000313" key="1">
    <source>
        <dbReference type="EMBL" id="KTB29746.1"/>
    </source>
</evidence>
<keyword evidence="1" id="KW-0378">Hydrolase</keyword>
<reference evidence="1 2" key="1">
    <citation type="submission" date="2015-12" db="EMBL/GenBank/DDBJ databases">
        <title>Draft genome sequence of Moniliophthora roreri, the causal agent of frosty pod rot of cacao.</title>
        <authorList>
            <person name="Aime M.C."/>
            <person name="Diaz-Valderrama J.R."/>
            <person name="Kijpornyongpan T."/>
            <person name="Phillips-Mora W."/>
        </authorList>
    </citation>
    <scope>NUCLEOTIDE SEQUENCE [LARGE SCALE GENOMIC DNA]</scope>
    <source>
        <strain evidence="1 2">MCA 2952</strain>
    </source>
</reference>
<dbReference type="InterPro" id="IPR029058">
    <property type="entry name" value="AB_hydrolase_fold"/>
</dbReference>
<dbReference type="Proteomes" id="UP000054988">
    <property type="component" value="Unassembled WGS sequence"/>
</dbReference>
<name>A0A0W0F0L6_MONRR</name>
<dbReference type="SUPFAM" id="SSF53474">
    <property type="entry name" value="alpha/beta-Hydrolases"/>
    <property type="match status" value="1"/>
</dbReference>
<accession>A0A0W0F0L6</accession>
<evidence type="ECO:0000313" key="2">
    <source>
        <dbReference type="Proteomes" id="UP000054988"/>
    </source>
</evidence>
<dbReference type="AlphaFoldDB" id="A0A0W0F0L6"/>